<dbReference type="Gene3D" id="3.40.50.300">
    <property type="entry name" value="P-loop containing nucleotide triphosphate hydrolases"/>
    <property type="match status" value="1"/>
</dbReference>
<dbReference type="EMBL" id="MIHA01000015">
    <property type="protein sequence ID" value="ODQ88350.1"/>
    <property type="molecule type" value="Genomic_DNA"/>
</dbReference>
<dbReference type="GO" id="GO:0051782">
    <property type="term" value="P:negative regulation of cell division"/>
    <property type="evidence" value="ECO:0007669"/>
    <property type="project" value="TreeGrafter"/>
</dbReference>
<dbReference type="PANTHER" id="PTHR43384:SF11">
    <property type="entry name" value="SEPTUM SITE DETERMINING PROTEIN"/>
    <property type="match status" value="1"/>
</dbReference>
<dbReference type="GO" id="GO:0005829">
    <property type="term" value="C:cytosol"/>
    <property type="evidence" value="ECO:0007669"/>
    <property type="project" value="TreeGrafter"/>
</dbReference>
<dbReference type="InterPro" id="IPR022521">
    <property type="entry name" value="Rv3660c"/>
</dbReference>
<dbReference type="GO" id="GO:0009898">
    <property type="term" value="C:cytoplasmic side of plasma membrane"/>
    <property type="evidence" value="ECO:0007669"/>
    <property type="project" value="TreeGrafter"/>
</dbReference>
<dbReference type="InterPro" id="IPR027417">
    <property type="entry name" value="P-loop_NTPase"/>
</dbReference>
<reference evidence="3" key="1">
    <citation type="submission" date="2016-09" db="EMBL/GenBank/DDBJ databases">
        <authorList>
            <person name="Greninger A.L."/>
            <person name="Jerome K.R."/>
            <person name="Mcnair B."/>
            <person name="Wallis C."/>
            <person name="Fang F."/>
        </authorList>
    </citation>
    <scope>NUCLEOTIDE SEQUENCE [LARGE SCALE GENOMIC DNA]</scope>
    <source>
        <strain evidence="3">M6</strain>
    </source>
</reference>
<protein>
    <submittedName>
        <fullName evidence="2">AAA family ATPase</fullName>
    </submittedName>
</protein>
<name>A0A1E3REQ2_MYCFV</name>
<keyword evidence="3" id="KW-1185">Reference proteome</keyword>
<dbReference type="SUPFAM" id="SSF52540">
    <property type="entry name" value="P-loop containing nucleoside triphosphate hydrolases"/>
    <property type="match status" value="1"/>
</dbReference>
<dbReference type="GO" id="GO:0016887">
    <property type="term" value="F:ATP hydrolysis activity"/>
    <property type="evidence" value="ECO:0007669"/>
    <property type="project" value="TreeGrafter"/>
</dbReference>
<dbReference type="STRING" id="1776.BHQ18_19605"/>
<dbReference type="Pfam" id="PF26563">
    <property type="entry name" value="Rv3660c_N"/>
    <property type="match status" value="1"/>
</dbReference>
<dbReference type="NCBIfam" id="TIGR03815">
    <property type="entry name" value="CpaE_hom_Actino"/>
    <property type="match status" value="1"/>
</dbReference>
<dbReference type="AlphaFoldDB" id="A0A1E3REQ2"/>
<evidence type="ECO:0000313" key="3">
    <source>
        <dbReference type="Proteomes" id="UP000094053"/>
    </source>
</evidence>
<dbReference type="OrthoDB" id="3252838at2"/>
<dbReference type="InterPro" id="IPR059050">
    <property type="entry name" value="Rv3660c_N"/>
</dbReference>
<dbReference type="GO" id="GO:0005524">
    <property type="term" value="F:ATP binding"/>
    <property type="evidence" value="ECO:0007669"/>
    <property type="project" value="TreeGrafter"/>
</dbReference>
<dbReference type="PANTHER" id="PTHR43384">
    <property type="entry name" value="SEPTUM SITE-DETERMINING PROTEIN MIND HOMOLOG, CHLOROPLASTIC-RELATED"/>
    <property type="match status" value="1"/>
</dbReference>
<dbReference type="Proteomes" id="UP000094053">
    <property type="component" value="Unassembled WGS sequence"/>
</dbReference>
<proteinExistence type="predicted"/>
<organism evidence="2 3">
    <name type="scientific">Mycolicibacterium flavescens</name>
    <name type="common">Mycobacterium flavescens</name>
    <dbReference type="NCBI Taxonomy" id="1776"/>
    <lineage>
        <taxon>Bacteria</taxon>
        <taxon>Bacillati</taxon>
        <taxon>Actinomycetota</taxon>
        <taxon>Actinomycetes</taxon>
        <taxon>Mycobacteriales</taxon>
        <taxon>Mycobacteriaceae</taxon>
        <taxon>Mycolicibacterium</taxon>
    </lineage>
</organism>
<dbReference type="InterPro" id="IPR050625">
    <property type="entry name" value="ParA/MinD_ATPase"/>
</dbReference>
<gene>
    <name evidence="2" type="ORF">BHQ18_19605</name>
</gene>
<evidence type="ECO:0000313" key="2">
    <source>
        <dbReference type="EMBL" id="ODQ88350.1"/>
    </source>
</evidence>
<evidence type="ECO:0000259" key="1">
    <source>
        <dbReference type="Pfam" id="PF26563"/>
    </source>
</evidence>
<feature type="domain" description="Rv3660c-like CheY-like N-terminal" evidence="1">
    <location>
        <begin position="11"/>
        <end position="113"/>
    </location>
</feature>
<sequence length="362" mass="36607">MTSFPGLLCLIGDPTLCEEVDRVGAAAGITAVHTGEPSNRRVWSSAVAVVCDVAAAQHCATRALPRRPHVVLVADREPDAAHWQAAIAVGAQRVVTLPAQDGVLMAELADAAEALRDVADRGAVVSVMAGRGGAGATIFAAALARVAGRQNPDALLIDADPWSGGIDLVLGAESESGLRWPELQLGRGRVDYAALRDALPHAQGVGVLSAGRGGAGRGGEVAADPLAAVIDAGSRGGATVVCDVPRRPVATVETAVAAADLTVLMTTADVRSAAASASVAAWITAINPNCGVVVRGPAPGGLGSSEIADIVGLPLLAAMRPQPGVAKHLEQGGLRIRRWSPLADAAGKVLSVLRRHPAEEAA</sequence>
<comment type="caution">
    <text evidence="2">The sequence shown here is derived from an EMBL/GenBank/DDBJ whole genome shotgun (WGS) entry which is preliminary data.</text>
</comment>
<accession>A0A1E3REQ2</accession>